<dbReference type="GO" id="GO:0004817">
    <property type="term" value="F:cysteine-tRNA ligase activity"/>
    <property type="evidence" value="ECO:0007669"/>
    <property type="project" value="UniProtKB-UniRule"/>
</dbReference>
<evidence type="ECO:0000256" key="5">
    <source>
        <dbReference type="ARBA" id="ARBA00022741"/>
    </source>
</evidence>
<feature type="short sequence motif" description="'KMSKS' region" evidence="10">
    <location>
        <begin position="312"/>
        <end position="316"/>
    </location>
</feature>
<dbReference type="EC" id="6.1.1.16" evidence="10"/>
<keyword evidence="6 10" id="KW-0862">Zinc</keyword>
<evidence type="ECO:0000256" key="1">
    <source>
        <dbReference type="ARBA" id="ARBA00005594"/>
    </source>
</evidence>
<dbReference type="CDD" id="cd00672">
    <property type="entry name" value="CysRS_core"/>
    <property type="match status" value="1"/>
</dbReference>
<dbReference type="PANTHER" id="PTHR10890:SF3">
    <property type="entry name" value="CYSTEINE--TRNA LIGASE, CYTOPLASMIC"/>
    <property type="match status" value="1"/>
</dbReference>
<feature type="short sequence motif" description="'HIGH' region" evidence="10">
    <location>
        <begin position="33"/>
        <end position="43"/>
    </location>
</feature>
<feature type="binding site" evidence="10">
    <location>
        <position position="279"/>
    </location>
    <ligand>
        <name>Zn(2+)</name>
        <dbReference type="ChEBI" id="CHEBI:29105"/>
    </ligand>
</feature>
<keyword evidence="4 10" id="KW-0479">Metal-binding</keyword>
<dbReference type="RefSeq" id="WP_152586658.1">
    <property type="nucleotide sequence ID" value="NZ_CP045423.1"/>
</dbReference>
<accession>A0A5P9JW35</accession>
<dbReference type="GO" id="GO:0005829">
    <property type="term" value="C:cytosol"/>
    <property type="evidence" value="ECO:0007669"/>
    <property type="project" value="TreeGrafter"/>
</dbReference>
<keyword evidence="7 10" id="KW-0067">ATP-binding</keyword>
<comment type="subunit">
    <text evidence="2 10">Monomer.</text>
</comment>
<dbReference type="Pfam" id="PF01406">
    <property type="entry name" value="tRNA-synt_1e"/>
    <property type="match status" value="1"/>
</dbReference>
<comment type="catalytic activity">
    <reaction evidence="10">
        <text>tRNA(Cys) + L-cysteine + ATP = L-cysteinyl-tRNA(Cys) + AMP + diphosphate</text>
        <dbReference type="Rhea" id="RHEA:17773"/>
        <dbReference type="Rhea" id="RHEA-COMP:9661"/>
        <dbReference type="Rhea" id="RHEA-COMP:9679"/>
        <dbReference type="ChEBI" id="CHEBI:30616"/>
        <dbReference type="ChEBI" id="CHEBI:33019"/>
        <dbReference type="ChEBI" id="CHEBI:35235"/>
        <dbReference type="ChEBI" id="CHEBI:78442"/>
        <dbReference type="ChEBI" id="CHEBI:78517"/>
        <dbReference type="ChEBI" id="CHEBI:456215"/>
        <dbReference type="EC" id="6.1.1.16"/>
    </reaction>
</comment>
<evidence type="ECO:0000256" key="7">
    <source>
        <dbReference type="ARBA" id="ARBA00022840"/>
    </source>
</evidence>
<keyword evidence="10" id="KW-0963">Cytoplasm</keyword>
<dbReference type="GO" id="GO:0006423">
    <property type="term" value="P:cysteinyl-tRNA aminoacylation"/>
    <property type="evidence" value="ECO:0007669"/>
    <property type="project" value="UniProtKB-UniRule"/>
</dbReference>
<keyword evidence="5 10" id="KW-0547">Nucleotide-binding</keyword>
<comment type="similarity">
    <text evidence="1 10">Belongs to the class-I aminoacyl-tRNA synthetase family.</text>
</comment>
<dbReference type="InterPro" id="IPR014729">
    <property type="entry name" value="Rossmann-like_a/b/a_fold"/>
</dbReference>
<feature type="domain" description="tRNA synthetases class I catalytic" evidence="11">
    <location>
        <begin position="18"/>
        <end position="358"/>
    </location>
</feature>
<feature type="binding site" evidence="10">
    <location>
        <position position="315"/>
    </location>
    <ligand>
        <name>ATP</name>
        <dbReference type="ChEBI" id="CHEBI:30616"/>
    </ligand>
</feature>
<feature type="domain" description="Cysteinyl-tRNA ligase anticodon binding" evidence="12">
    <location>
        <begin position="440"/>
        <end position="482"/>
    </location>
</feature>
<dbReference type="Gene3D" id="1.20.120.1910">
    <property type="entry name" value="Cysteine-tRNA ligase, C-terminal anti-codon recognition domain"/>
    <property type="match status" value="1"/>
</dbReference>
<dbReference type="EMBL" id="CP045423">
    <property type="protein sequence ID" value="QFU17022.1"/>
    <property type="molecule type" value="Genomic_DNA"/>
</dbReference>
<keyword evidence="9 10" id="KW-0030">Aminoacyl-tRNA synthetase</keyword>
<dbReference type="NCBIfam" id="TIGR00435">
    <property type="entry name" value="cysS"/>
    <property type="match status" value="1"/>
</dbReference>
<dbReference type="InterPro" id="IPR056411">
    <property type="entry name" value="CysS_C"/>
</dbReference>
<comment type="cofactor">
    <cofactor evidence="10">
        <name>Zn(2+)</name>
        <dbReference type="ChEBI" id="CHEBI:29105"/>
    </cofactor>
    <text evidence="10">Binds 1 zinc ion per subunit.</text>
</comment>
<dbReference type="SUPFAM" id="SSF47323">
    <property type="entry name" value="Anticodon-binding domain of a subclass of class I aminoacyl-tRNA synthetases"/>
    <property type="match status" value="1"/>
</dbReference>
<keyword evidence="14" id="KW-1185">Reference proteome</keyword>
<evidence type="ECO:0000256" key="3">
    <source>
        <dbReference type="ARBA" id="ARBA00022598"/>
    </source>
</evidence>
<feature type="binding site" evidence="10">
    <location>
        <position position="31"/>
    </location>
    <ligand>
        <name>Zn(2+)</name>
        <dbReference type="ChEBI" id="CHEBI:29105"/>
    </ligand>
</feature>
<keyword evidence="8 10" id="KW-0648">Protein biosynthesis</keyword>
<sequence length="490" mass="54894">MASKLRFYNTLTRSKDDFVPIDEKNVRLYVCGPTVYDYAHIGNARPIIVFDLLFRLLRHVYGEDAVTYVRNITDVDDKINARAARDYPDLPHNEAIRLVTEKTEAQFHADIRALGVLMPDDVNAPGQPPRFVEPRATEHIDEMRMIIERLIARGAAYVAEDHVLFSVSGMQRLPNVPKYGAFSNRSLDELLSGARVDVAPYKRDPMDFVLWKPSGPKDPSWPSPAGIATPGRPGWHIECSAMSWRHLVKAFETRLSCDDPAARETFDIHGGGIDLVFPHHENEIAQSCCAFGMPRMANVWMHNGFLQVESEKMSKSLGNFLTIHDLLKDWPGEVLRFNMLRTHYRQPIDWTVRGLEESEKVLDRWYGLTAGTDAAPAFSAPVTEALADDLNTPRMIAELHALDGAGAHAELIGNLRALGFLAEGLEAWKARRRAALAVDPATVEALIAARREARAAKNWAESDRIRDELAALSVVVKDNKDGTTTWEVAR</sequence>
<dbReference type="KEGG" id="mico:GDR74_12770"/>
<dbReference type="PRINTS" id="PR00983">
    <property type="entry name" value="TRNASYNTHCYS"/>
</dbReference>
<name>A0A5P9JW35_9HYPH</name>
<dbReference type="GO" id="GO:0008270">
    <property type="term" value="F:zinc ion binding"/>
    <property type="evidence" value="ECO:0007669"/>
    <property type="project" value="UniProtKB-UniRule"/>
</dbReference>
<evidence type="ECO:0000256" key="2">
    <source>
        <dbReference type="ARBA" id="ARBA00011245"/>
    </source>
</evidence>
<evidence type="ECO:0000256" key="10">
    <source>
        <dbReference type="HAMAP-Rule" id="MF_00041"/>
    </source>
</evidence>
<dbReference type="Proteomes" id="UP000325614">
    <property type="component" value="Chromosome"/>
</dbReference>
<gene>
    <name evidence="10" type="primary">cysS</name>
    <name evidence="13" type="ORF">GDR74_12770</name>
</gene>
<dbReference type="GO" id="GO:0005524">
    <property type="term" value="F:ATP binding"/>
    <property type="evidence" value="ECO:0007669"/>
    <property type="project" value="UniProtKB-UniRule"/>
</dbReference>
<dbReference type="InterPro" id="IPR024909">
    <property type="entry name" value="Cys-tRNA/MSH_ligase"/>
</dbReference>
<dbReference type="Pfam" id="PF23493">
    <property type="entry name" value="CysS_C"/>
    <property type="match status" value="1"/>
</dbReference>
<evidence type="ECO:0000256" key="8">
    <source>
        <dbReference type="ARBA" id="ARBA00022917"/>
    </source>
</evidence>
<feature type="binding site" evidence="10">
    <location>
        <position position="239"/>
    </location>
    <ligand>
        <name>Zn(2+)</name>
        <dbReference type="ChEBI" id="CHEBI:29105"/>
    </ligand>
</feature>
<evidence type="ECO:0000313" key="13">
    <source>
        <dbReference type="EMBL" id="QFU17022.1"/>
    </source>
</evidence>
<dbReference type="Gene3D" id="3.40.50.620">
    <property type="entry name" value="HUPs"/>
    <property type="match status" value="1"/>
</dbReference>
<organism evidence="13 14">
    <name type="scientific">Microvirga thermotolerans</name>
    <dbReference type="NCBI Taxonomy" id="2651334"/>
    <lineage>
        <taxon>Bacteria</taxon>
        <taxon>Pseudomonadati</taxon>
        <taxon>Pseudomonadota</taxon>
        <taxon>Alphaproteobacteria</taxon>
        <taxon>Hyphomicrobiales</taxon>
        <taxon>Methylobacteriaceae</taxon>
        <taxon>Microvirga</taxon>
    </lineage>
</organism>
<evidence type="ECO:0000259" key="11">
    <source>
        <dbReference type="Pfam" id="PF01406"/>
    </source>
</evidence>
<evidence type="ECO:0000313" key="14">
    <source>
        <dbReference type="Proteomes" id="UP000325614"/>
    </source>
</evidence>
<dbReference type="InterPro" id="IPR032678">
    <property type="entry name" value="tRNA-synt_1_cat_dom"/>
</dbReference>
<dbReference type="InterPro" id="IPR009080">
    <property type="entry name" value="tRNAsynth_Ia_anticodon-bd"/>
</dbReference>
<comment type="subcellular location">
    <subcellularLocation>
        <location evidence="10">Cytoplasm</location>
    </subcellularLocation>
</comment>
<dbReference type="AlphaFoldDB" id="A0A5P9JW35"/>
<reference evidence="13 14" key="1">
    <citation type="submission" date="2019-10" db="EMBL/GenBank/DDBJ databases">
        <title>Isolation, Identification of Microvirga thermotolerans HR1, a novel thermophilic bacterium and Comparative Genomics of the genus Microvirga.</title>
        <authorList>
            <person name="Li J."/>
            <person name="Zhang W."/>
            <person name="Lin M."/>
            <person name="Wang J."/>
        </authorList>
    </citation>
    <scope>NUCLEOTIDE SEQUENCE [LARGE SCALE GENOMIC DNA]</scope>
    <source>
        <strain evidence="13 14">HR1</strain>
    </source>
</reference>
<feature type="binding site" evidence="10">
    <location>
        <position position="283"/>
    </location>
    <ligand>
        <name>Zn(2+)</name>
        <dbReference type="ChEBI" id="CHEBI:29105"/>
    </ligand>
</feature>
<evidence type="ECO:0000256" key="4">
    <source>
        <dbReference type="ARBA" id="ARBA00022723"/>
    </source>
</evidence>
<evidence type="ECO:0000256" key="6">
    <source>
        <dbReference type="ARBA" id="ARBA00022833"/>
    </source>
</evidence>
<dbReference type="SUPFAM" id="SSF52374">
    <property type="entry name" value="Nucleotidylyl transferase"/>
    <property type="match status" value="1"/>
</dbReference>
<evidence type="ECO:0000259" key="12">
    <source>
        <dbReference type="Pfam" id="PF23493"/>
    </source>
</evidence>
<evidence type="ECO:0000256" key="9">
    <source>
        <dbReference type="ARBA" id="ARBA00023146"/>
    </source>
</evidence>
<dbReference type="PANTHER" id="PTHR10890">
    <property type="entry name" value="CYSTEINYL-TRNA SYNTHETASE"/>
    <property type="match status" value="1"/>
</dbReference>
<proteinExistence type="inferred from homology"/>
<dbReference type="InterPro" id="IPR015803">
    <property type="entry name" value="Cys-tRNA-ligase"/>
</dbReference>
<protein>
    <recommendedName>
        <fullName evidence="10">Cysteine--tRNA ligase</fullName>
        <ecNumber evidence="10">6.1.1.16</ecNumber>
    </recommendedName>
    <alternativeName>
        <fullName evidence="10">Cysteinyl-tRNA synthetase</fullName>
        <shortName evidence="10">CysRS</shortName>
    </alternativeName>
</protein>
<dbReference type="HAMAP" id="MF_00041">
    <property type="entry name" value="Cys_tRNA_synth"/>
    <property type="match status" value="1"/>
</dbReference>
<keyword evidence="3 10" id="KW-0436">Ligase</keyword>